<dbReference type="InterPro" id="IPR039426">
    <property type="entry name" value="TonB-dep_rcpt-like"/>
</dbReference>
<keyword evidence="11 14" id="KW-0472">Membrane</keyword>
<evidence type="ECO:0000256" key="15">
    <source>
        <dbReference type="RuleBase" id="RU003357"/>
    </source>
</evidence>
<keyword evidence="19" id="KW-1185">Reference proteome</keyword>
<reference evidence="18 19" key="1">
    <citation type="submission" date="2019-09" db="EMBL/GenBank/DDBJ databases">
        <title>YIM 48816 draft genome.</title>
        <authorList>
            <person name="Jiang L."/>
        </authorList>
    </citation>
    <scope>NUCLEOTIDE SEQUENCE [LARGE SCALE GENOMIC DNA]</scope>
    <source>
        <strain evidence="18 19">YIM 48816</strain>
    </source>
</reference>
<evidence type="ECO:0000256" key="4">
    <source>
        <dbReference type="ARBA" id="ARBA00022452"/>
    </source>
</evidence>
<proteinExistence type="inferred from homology"/>
<dbReference type="InterPro" id="IPR036942">
    <property type="entry name" value="Beta-barrel_TonB_sf"/>
</dbReference>
<keyword evidence="10 15" id="KW-0798">TonB box</keyword>
<gene>
    <name evidence="18" type="ORF">F6X53_18845</name>
</gene>
<dbReference type="GO" id="GO:0015344">
    <property type="term" value="F:siderophore uptake transmembrane transporter activity"/>
    <property type="evidence" value="ECO:0007669"/>
    <property type="project" value="TreeGrafter"/>
</dbReference>
<dbReference type="CDD" id="cd01347">
    <property type="entry name" value="ligand_gated_channel"/>
    <property type="match status" value="1"/>
</dbReference>
<dbReference type="GO" id="GO:0015891">
    <property type="term" value="P:siderophore transport"/>
    <property type="evidence" value="ECO:0007669"/>
    <property type="project" value="InterPro"/>
</dbReference>
<evidence type="ECO:0000259" key="17">
    <source>
        <dbReference type="Pfam" id="PF07715"/>
    </source>
</evidence>
<dbReference type="GO" id="GO:0009279">
    <property type="term" value="C:cell outer membrane"/>
    <property type="evidence" value="ECO:0007669"/>
    <property type="project" value="UniProtKB-SubCell"/>
</dbReference>
<keyword evidence="4 14" id="KW-1134">Transmembrane beta strand</keyword>
<dbReference type="InterPro" id="IPR012910">
    <property type="entry name" value="Plug_dom"/>
</dbReference>
<dbReference type="InterPro" id="IPR010105">
    <property type="entry name" value="TonB_sidphr_rcpt"/>
</dbReference>
<evidence type="ECO:0000313" key="18">
    <source>
        <dbReference type="EMBL" id="KAB1077382.1"/>
    </source>
</evidence>
<dbReference type="EMBL" id="VZZK01000021">
    <property type="protein sequence ID" value="KAB1077382.1"/>
    <property type="molecule type" value="Genomic_DNA"/>
</dbReference>
<keyword evidence="5" id="KW-0410">Iron transport</keyword>
<feature type="domain" description="TonB-dependent receptor-like beta-barrel" evidence="16">
    <location>
        <begin position="264"/>
        <end position="695"/>
    </location>
</feature>
<dbReference type="Gene3D" id="2.170.130.10">
    <property type="entry name" value="TonB-dependent receptor, plug domain"/>
    <property type="match status" value="1"/>
</dbReference>
<dbReference type="Gene3D" id="2.40.170.20">
    <property type="entry name" value="TonB-dependent receptor, beta-barrel domain"/>
    <property type="match status" value="1"/>
</dbReference>
<sequence>MAQPPEHPRPAGNRGRDRLAALGIGLLGGCAPFLAPAAGAQATPAESDVVLSELNVTGTGQGVETATSPVIGYRATRSSTATRTDTALRDTPQSINIVPREVLIDQQDRRLTDAVTNVSNVQPGSTVQGRSQNYVIRGFSTQIFAVDGVLVSPAATFYPVERDLANAERVEVLKGPASVLYGRGDPGGTINIVTRRPTLDPSGDVSVQGGSFGFRRVQGSVSSAIAGSETLAGRISFAAQEDPTFRNFGDNTNTRTFVAPALAWTPSADTRVYLNAEFSKQHSQYDEGLVAYRGRVPLDNIARFYGEPFSRYYGEVNAVTLKAEHDVSEHLTLRQVINAQWGAFDLFAARATGVNAAGTLVTRRDTSVNSTFAGVDTQTEAVLKFDTFGFAHTALVGFEYSNGYRHPFSQQGSLAAISFLNPIYGAIPGALGFQADLKQKLELFGVYVQDQIVLTPELQLVVGARFDLGSQYYFNRVPASQAIPPEQALFGASPRVGLIYRPFEPLTFYASYATSFVPQTANVLNVVNPAPETGEQYEVGTRLDLNPGLTLSAAAFRLTRNNVAATDPTNTGYSVITGQQRSEGVEADLAGEILPGWKVIGGVGYLDARITQDTTFAVGNRLVAVPRFSGSVWTTYQFQEGPLRGLGLGAGITYVGRRFGDLNNSYTVGAYARVDAALYYDFDAHYRLAVNMRNLTNARYIEQPFNAFNNAPGAPLSVLATLTARM</sequence>
<evidence type="ECO:0000256" key="10">
    <source>
        <dbReference type="ARBA" id="ARBA00023077"/>
    </source>
</evidence>
<dbReference type="RefSeq" id="WP_151001742.1">
    <property type="nucleotide sequence ID" value="NZ_BPQY01000260.1"/>
</dbReference>
<organism evidence="18 19">
    <name type="scientific">Methylobacterium soli</name>
    <dbReference type="NCBI Taxonomy" id="553447"/>
    <lineage>
        <taxon>Bacteria</taxon>
        <taxon>Pseudomonadati</taxon>
        <taxon>Pseudomonadota</taxon>
        <taxon>Alphaproteobacteria</taxon>
        <taxon>Hyphomicrobiales</taxon>
        <taxon>Methylobacteriaceae</taxon>
        <taxon>Methylobacterium</taxon>
    </lineage>
</organism>
<keyword evidence="13 14" id="KW-0998">Cell outer membrane</keyword>
<dbReference type="FunFam" id="2.40.170.20:FF:000005">
    <property type="entry name" value="TonB-dependent siderophore receptor"/>
    <property type="match status" value="1"/>
</dbReference>
<evidence type="ECO:0000256" key="7">
    <source>
        <dbReference type="ARBA" id="ARBA00022729"/>
    </source>
</evidence>
<dbReference type="NCBIfam" id="TIGR01783">
    <property type="entry name" value="TonB-siderophor"/>
    <property type="match status" value="1"/>
</dbReference>
<comment type="subcellular location">
    <subcellularLocation>
        <location evidence="1 14">Cell outer membrane</location>
        <topology evidence="1 14">Multi-pass membrane protein</topology>
    </subcellularLocation>
</comment>
<keyword evidence="7" id="KW-0732">Signal</keyword>
<evidence type="ECO:0000256" key="12">
    <source>
        <dbReference type="ARBA" id="ARBA00023170"/>
    </source>
</evidence>
<dbReference type="Pfam" id="PF00593">
    <property type="entry name" value="TonB_dep_Rec_b-barrel"/>
    <property type="match status" value="1"/>
</dbReference>
<dbReference type="PROSITE" id="PS52016">
    <property type="entry name" value="TONB_DEPENDENT_REC_3"/>
    <property type="match status" value="1"/>
</dbReference>
<accession>A0A6L3SWP3</accession>
<dbReference type="Proteomes" id="UP000474159">
    <property type="component" value="Unassembled WGS sequence"/>
</dbReference>
<dbReference type="AlphaFoldDB" id="A0A6L3SWP3"/>
<evidence type="ECO:0000313" key="19">
    <source>
        <dbReference type="Proteomes" id="UP000474159"/>
    </source>
</evidence>
<evidence type="ECO:0000256" key="13">
    <source>
        <dbReference type="ARBA" id="ARBA00023237"/>
    </source>
</evidence>
<keyword evidence="6 14" id="KW-0812">Transmembrane</keyword>
<keyword evidence="12 18" id="KW-0675">Receptor</keyword>
<evidence type="ECO:0000256" key="11">
    <source>
        <dbReference type="ARBA" id="ARBA00023136"/>
    </source>
</evidence>
<dbReference type="InterPro" id="IPR000531">
    <property type="entry name" value="Beta-barrel_TonB"/>
</dbReference>
<protein>
    <submittedName>
        <fullName evidence="18">TonB-dependent siderophore receptor</fullName>
    </submittedName>
</protein>
<evidence type="ECO:0000256" key="2">
    <source>
        <dbReference type="ARBA" id="ARBA00009810"/>
    </source>
</evidence>
<evidence type="ECO:0000256" key="6">
    <source>
        <dbReference type="ARBA" id="ARBA00022692"/>
    </source>
</evidence>
<name>A0A6L3SWP3_9HYPH</name>
<dbReference type="OrthoDB" id="9760333at2"/>
<dbReference type="Pfam" id="PF07715">
    <property type="entry name" value="Plug"/>
    <property type="match status" value="1"/>
</dbReference>
<evidence type="ECO:0000256" key="5">
    <source>
        <dbReference type="ARBA" id="ARBA00022496"/>
    </source>
</evidence>
<evidence type="ECO:0000256" key="9">
    <source>
        <dbReference type="ARBA" id="ARBA00023065"/>
    </source>
</evidence>
<keyword evidence="9" id="KW-0406">Ion transport</keyword>
<dbReference type="PANTHER" id="PTHR32552:SF68">
    <property type="entry name" value="FERRICHROME OUTER MEMBRANE TRANSPORTER_PHAGE RECEPTOR"/>
    <property type="match status" value="1"/>
</dbReference>
<dbReference type="GO" id="GO:0038023">
    <property type="term" value="F:signaling receptor activity"/>
    <property type="evidence" value="ECO:0007669"/>
    <property type="project" value="InterPro"/>
</dbReference>
<dbReference type="SUPFAM" id="SSF56935">
    <property type="entry name" value="Porins"/>
    <property type="match status" value="1"/>
</dbReference>
<evidence type="ECO:0000259" key="16">
    <source>
        <dbReference type="Pfam" id="PF00593"/>
    </source>
</evidence>
<comment type="similarity">
    <text evidence="2 14 15">Belongs to the TonB-dependent receptor family.</text>
</comment>
<evidence type="ECO:0000256" key="3">
    <source>
        <dbReference type="ARBA" id="ARBA00022448"/>
    </source>
</evidence>
<dbReference type="FunFam" id="2.170.130.10:FF:000001">
    <property type="entry name" value="Catecholate siderophore TonB-dependent receptor"/>
    <property type="match status" value="1"/>
</dbReference>
<comment type="caution">
    <text evidence="18">The sequence shown here is derived from an EMBL/GenBank/DDBJ whole genome shotgun (WGS) entry which is preliminary data.</text>
</comment>
<dbReference type="PANTHER" id="PTHR32552">
    <property type="entry name" value="FERRICHROME IRON RECEPTOR-RELATED"/>
    <property type="match status" value="1"/>
</dbReference>
<dbReference type="InterPro" id="IPR037066">
    <property type="entry name" value="Plug_dom_sf"/>
</dbReference>
<keyword evidence="3 14" id="KW-0813">Transport</keyword>
<evidence type="ECO:0000256" key="1">
    <source>
        <dbReference type="ARBA" id="ARBA00004571"/>
    </source>
</evidence>
<keyword evidence="8" id="KW-0408">Iron</keyword>
<evidence type="ECO:0000256" key="8">
    <source>
        <dbReference type="ARBA" id="ARBA00023004"/>
    </source>
</evidence>
<evidence type="ECO:0000256" key="14">
    <source>
        <dbReference type="PROSITE-ProRule" id="PRU01360"/>
    </source>
</evidence>
<feature type="domain" description="TonB-dependent receptor plug" evidence="17">
    <location>
        <begin position="88"/>
        <end position="189"/>
    </location>
</feature>